<sequence>MLAAIIRHGTLVAVVTLIIAILGAAAALRIPVQMIPDLEVRTITVETQWPGATPQDIEKEILVEQERYLRNVPNLSRMSASATSGSSEIELEFPFGVDITETLIQVNNALSQVSDYPRNVDEPRIVAASFSSNAFMYFRVSTLEGNPRELDIDLMKDFVEEQVRPRMESVPGVSEVSVGGGADRQLQIIVDERRLAQRGVSLIDLRDAILQRNQDISGGEVDSGKRRYLLRTVGRFDDIEGLQQLVVTRRGDSVTRLGEVARVEQDHARIREVSIVDGQRVLGLQVRRESGSNVIDIKRAMMEEVALINEELLEPAGLVLALNSDDARYVEASIANVWTNLGIGAVFATLVMYLFLRSSRATLVGVIGIPLCTIAAFLGLLLAGRTINVISLAGVAFAIGMTVDNSIVVLENIERQRRRGLDRFESALKGVQEVWPAVLASTMTTVLVFLPILFIEEEAGQLYSDVAIAISAAIVASMLVAVTLIPTLSARLDFGTDESGTDETGNGGQEASSGWVKALSNKIHWLIERPLRRSATLLITLVLSTLIILLLTPPAEYLPEGEEPKTFASMNAPPGYNLDEMVRISQLVEAHFLPHVQADGSAYEAGETDVPPMAYFNMQVTPSGIRVISETLDPTHIEALMDALTAYYERFPGMRAFAAKGSIISSNDGGTRSINLDIAGADLATIYQAAEAAYRRAEEIFDNPRIQTEPSSLTLAQPLIQVRPDWDRVAELGLDTEAVGFTVSSLTEGAYVDDFFRDDDKIDIYLYGSAGGEPDLARLSNMLLHTPQGATLPLSSIATIEETVDTSTVRRIDGRRTVTLNIIPPGDVALEAGVERVRTELVMALRDSGALPSAINVTISGASDQLNATRDALTGNFLIALSIVYLLLVAIFAHWGYPLLIMTAIPLGIAGGIVGLAAMNLVGGLLPLIGLQPLRQPFDMITMLGFLILLGTVVNNPILVVDQARRNLREKGVGATDAVSRAVETRLRPIAMTTLTTLCGLSPLVFLPGEGTELYRGLGAIVLFGLVGAAVVTLTFLPALTVFVLSIAEGKAATKAEYGAGEN</sequence>
<feature type="transmembrane region" description="Helical" evidence="1">
    <location>
        <begin position="535"/>
        <end position="555"/>
    </location>
</feature>
<name>A0A1M4ZRT2_9GAMM</name>
<keyword evidence="1" id="KW-0472">Membrane</keyword>
<feature type="transmembrane region" description="Helical" evidence="1">
    <location>
        <begin position="877"/>
        <end position="897"/>
    </location>
</feature>
<dbReference type="PRINTS" id="PR00702">
    <property type="entry name" value="ACRIFLAVINRP"/>
</dbReference>
<dbReference type="RefSeq" id="WP_072822392.1">
    <property type="nucleotide sequence ID" value="NZ_FQUJ01000008.1"/>
</dbReference>
<dbReference type="SUPFAM" id="SSF82714">
    <property type="entry name" value="Multidrug efflux transporter AcrB TolC docking domain, DN and DC subdomains"/>
    <property type="match status" value="2"/>
</dbReference>
<dbReference type="Pfam" id="PF00873">
    <property type="entry name" value="ACR_tran"/>
    <property type="match status" value="1"/>
</dbReference>
<dbReference type="Gene3D" id="3.30.2090.10">
    <property type="entry name" value="Multidrug efflux transporter AcrB TolC docking domain, DN and DC subdomains"/>
    <property type="match status" value="2"/>
</dbReference>
<feature type="transmembrane region" description="Helical" evidence="1">
    <location>
        <begin position="904"/>
        <end position="929"/>
    </location>
</feature>
<feature type="transmembrane region" description="Helical" evidence="1">
    <location>
        <begin position="363"/>
        <end position="383"/>
    </location>
</feature>
<dbReference type="OrthoDB" id="9757904at2"/>
<proteinExistence type="predicted"/>
<dbReference type="PANTHER" id="PTHR32063:SF0">
    <property type="entry name" value="SWARMING MOTILITY PROTEIN SWRC"/>
    <property type="match status" value="1"/>
</dbReference>
<feature type="transmembrane region" description="Helical" evidence="1">
    <location>
        <begin position="1021"/>
        <end position="1045"/>
    </location>
</feature>
<reference evidence="3 4" key="1">
    <citation type="submission" date="2016-11" db="EMBL/GenBank/DDBJ databases">
        <authorList>
            <person name="Jaros S."/>
            <person name="Januszkiewicz K."/>
            <person name="Wedrychowicz H."/>
        </authorList>
    </citation>
    <scope>NUCLEOTIDE SEQUENCE [LARGE SCALE GENOMIC DNA]</scope>
    <source>
        <strain evidence="3 4">DSM 19980</strain>
    </source>
</reference>
<dbReference type="PANTHER" id="PTHR32063">
    <property type="match status" value="1"/>
</dbReference>
<keyword evidence="1" id="KW-1133">Transmembrane helix</keyword>
<dbReference type="Gene3D" id="3.30.70.1320">
    <property type="entry name" value="Multidrug efflux transporter AcrB pore domain like"/>
    <property type="match status" value="1"/>
</dbReference>
<dbReference type="Gene3D" id="1.20.1640.10">
    <property type="entry name" value="Multidrug efflux transporter AcrB transmembrane domain"/>
    <property type="match status" value="2"/>
</dbReference>
<feature type="transmembrane region" description="Helical" evidence="1">
    <location>
        <begin position="337"/>
        <end position="356"/>
    </location>
</feature>
<evidence type="ECO:0000256" key="1">
    <source>
        <dbReference type="SAM" id="Phobius"/>
    </source>
</evidence>
<dbReference type="GO" id="GO:0042910">
    <property type="term" value="F:xenobiotic transmembrane transporter activity"/>
    <property type="evidence" value="ECO:0007669"/>
    <property type="project" value="TreeGrafter"/>
</dbReference>
<keyword evidence="4" id="KW-1185">Reference proteome</keyword>
<dbReference type="Gene3D" id="3.30.70.1440">
    <property type="entry name" value="Multidrug efflux transporter AcrB pore domain"/>
    <property type="match status" value="1"/>
</dbReference>
<gene>
    <name evidence="3" type="ORF">SAMN02745148_02029</name>
</gene>
<protein>
    <submittedName>
        <fullName evidence="3">Multidrug efflux pump subunit AcrB</fullName>
    </submittedName>
</protein>
<dbReference type="Gene3D" id="3.30.70.1430">
    <property type="entry name" value="Multidrug efflux transporter AcrB pore domain"/>
    <property type="match status" value="2"/>
</dbReference>
<evidence type="ECO:0000259" key="2">
    <source>
        <dbReference type="PROSITE" id="PS50156"/>
    </source>
</evidence>
<dbReference type="PROSITE" id="PS50156">
    <property type="entry name" value="SSD"/>
    <property type="match status" value="1"/>
</dbReference>
<dbReference type="GO" id="GO:0005886">
    <property type="term" value="C:plasma membrane"/>
    <property type="evidence" value="ECO:0007669"/>
    <property type="project" value="TreeGrafter"/>
</dbReference>
<feature type="transmembrane region" description="Helical" evidence="1">
    <location>
        <begin position="434"/>
        <end position="454"/>
    </location>
</feature>
<dbReference type="InterPro" id="IPR001036">
    <property type="entry name" value="Acrflvin-R"/>
</dbReference>
<dbReference type="Proteomes" id="UP000184346">
    <property type="component" value="Unassembled WGS sequence"/>
</dbReference>
<accession>A0A1M4ZRT2</accession>
<feature type="transmembrane region" description="Helical" evidence="1">
    <location>
        <begin position="941"/>
        <end position="961"/>
    </location>
</feature>
<dbReference type="EMBL" id="FQUJ01000008">
    <property type="protein sequence ID" value="SHF20625.1"/>
    <property type="molecule type" value="Genomic_DNA"/>
</dbReference>
<dbReference type="AlphaFoldDB" id="A0A1M4ZRT2"/>
<dbReference type="STRING" id="1121942.SAMN02745148_02029"/>
<feature type="domain" description="SSD" evidence="2">
    <location>
        <begin position="875"/>
        <end position="1049"/>
    </location>
</feature>
<feature type="transmembrane region" description="Helical" evidence="1">
    <location>
        <begin position="389"/>
        <end position="413"/>
    </location>
</feature>
<dbReference type="SUPFAM" id="SSF82693">
    <property type="entry name" value="Multidrug efflux transporter AcrB pore domain, PN1, PN2, PC1 and PC2 subdomains"/>
    <property type="match status" value="2"/>
</dbReference>
<feature type="transmembrane region" description="Helical" evidence="1">
    <location>
        <begin position="466"/>
        <end position="485"/>
    </location>
</feature>
<feature type="transmembrane region" description="Helical" evidence="1">
    <location>
        <begin position="990"/>
        <end position="1009"/>
    </location>
</feature>
<dbReference type="InterPro" id="IPR000731">
    <property type="entry name" value="SSD"/>
</dbReference>
<organism evidence="3 4">
    <name type="scientific">Modicisalibacter ilicicola DSM 19980</name>
    <dbReference type="NCBI Taxonomy" id="1121942"/>
    <lineage>
        <taxon>Bacteria</taxon>
        <taxon>Pseudomonadati</taxon>
        <taxon>Pseudomonadota</taxon>
        <taxon>Gammaproteobacteria</taxon>
        <taxon>Oceanospirillales</taxon>
        <taxon>Halomonadaceae</taxon>
        <taxon>Modicisalibacter</taxon>
    </lineage>
</organism>
<evidence type="ECO:0000313" key="4">
    <source>
        <dbReference type="Proteomes" id="UP000184346"/>
    </source>
</evidence>
<keyword evidence="1" id="KW-0812">Transmembrane</keyword>
<evidence type="ECO:0000313" key="3">
    <source>
        <dbReference type="EMBL" id="SHF20625.1"/>
    </source>
</evidence>
<dbReference type="InterPro" id="IPR027463">
    <property type="entry name" value="AcrB_DN_DC_subdom"/>
</dbReference>
<dbReference type="SUPFAM" id="SSF82866">
    <property type="entry name" value="Multidrug efflux transporter AcrB transmembrane domain"/>
    <property type="match status" value="2"/>
</dbReference>